<evidence type="ECO:0000256" key="1">
    <source>
        <dbReference type="ARBA" id="ARBA00004123"/>
    </source>
</evidence>
<evidence type="ECO:0000313" key="4">
    <source>
        <dbReference type="EMBL" id="CAH0730218.1"/>
    </source>
</evidence>
<name>A0A8J9V202_9NEOP</name>
<gene>
    <name evidence="4" type="ORF">BINO364_LOCUS15220</name>
</gene>
<protein>
    <recommendedName>
        <fullName evidence="6">Transposase</fullName>
    </recommendedName>
</protein>
<dbReference type="SUPFAM" id="SSF46689">
    <property type="entry name" value="Homeodomain-like"/>
    <property type="match status" value="1"/>
</dbReference>
<evidence type="ECO:0000259" key="2">
    <source>
        <dbReference type="Pfam" id="PF03184"/>
    </source>
</evidence>
<dbReference type="Gene3D" id="1.10.10.60">
    <property type="entry name" value="Homeodomain-like"/>
    <property type="match status" value="1"/>
</dbReference>
<dbReference type="InterPro" id="IPR009057">
    <property type="entry name" value="Homeodomain-like_sf"/>
</dbReference>
<dbReference type="EMBL" id="OV170228">
    <property type="protein sequence ID" value="CAH0730218.1"/>
    <property type="molecule type" value="Genomic_DNA"/>
</dbReference>
<dbReference type="GO" id="GO:0005634">
    <property type="term" value="C:nucleus"/>
    <property type="evidence" value="ECO:0007669"/>
    <property type="project" value="UniProtKB-SubCell"/>
</dbReference>
<organism evidence="4 5">
    <name type="scientific">Brenthis ino</name>
    <name type="common">lesser marbled fritillary</name>
    <dbReference type="NCBI Taxonomy" id="405034"/>
    <lineage>
        <taxon>Eukaryota</taxon>
        <taxon>Metazoa</taxon>
        <taxon>Ecdysozoa</taxon>
        <taxon>Arthropoda</taxon>
        <taxon>Hexapoda</taxon>
        <taxon>Insecta</taxon>
        <taxon>Pterygota</taxon>
        <taxon>Neoptera</taxon>
        <taxon>Endopterygota</taxon>
        <taxon>Lepidoptera</taxon>
        <taxon>Glossata</taxon>
        <taxon>Ditrysia</taxon>
        <taxon>Papilionoidea</taxon>
        <taxon>Nymphalidae</taxon>
        <taxon>Heliconiinae</taxon>
        <taxon>Argynnini</taxon>
        <taxon>Brenthis</taxon>
    </lineage>
</organism>
<feature type="domain" description="HTH psq-type" evidence="3">
    <location>
        <begin position="11"/>
        <end position="49"/>
    </location>
</feature>
<dbReference type="OrthoDB" id="8058166at2759"/>
<keyword evidence="5" id="KW-1185">Reference proteome</keyword>
<proteinExistence type="predicted"/>
<dbReference type="Pfam" id="PF03184">
    <property type="entry name" value="DDE_1"/>
    <property type="match status" value="1"/>
</dbReference>
<comment type="subcellular location">
    <subcellularLocation>
        <location evidence="1">Nucleus</location>
    </subcellularLocation>
</comment>
<feature type="non-terminal residue" evidence="4">
    <location>
        <position position="367"/>
    </location>
</feature>
<dbReference type="InterPro" id="IPR050863">
    <property type="entry name" value="CenT-Element_Derived"/>
</dbReference>
<evidence type="ECO:0000313" key="5">
    <source>
        <dbReference type="Proteomes" id="UP000838878"/>
    </source>
</evidence>
<dbReference type="AlphaFoldDB" id="A0A8J9V202"/>
<dbReference type="InterPro" id="IPR004875">
    <property type="entry name" value="DDE_SF_endonuclease_dom"/>
</dbReference>
<feature type="domain" description="DDE-1" evidence="2">
    <location>
        <begin position="210"/>
        <end position="345"/>
    </location>
</feature>
<dbReference type="Proteomes" id="UP000838878">
    <property type="component" value="Chromosome 8"/>
</dbReference>
<dbReference type="PANTHER" id="PTHR19303:SF74">
    <property type="entry name" value="POGO TRANSPOSABLE ELEMENT WITH KRAB DOMAIN"/>
    <property type="match status" value="1"/>
</dbReference>
<reference evidence="4" key="1">
    <citation type="submission" date="2021-12" db="EMBL/GenBank/DDBJ databases">
        <authorList>
            <person name="Martin H S."/>
        </authorList>
    </citation>
    <scope>NUCLEOTIDE SEQUENCE</scope>
</reference>
<accession>A0A8J9V202</accession>
<dbReference type="GO" id="GO:0003677">
    <property type="term" value="F:DNA binding"/>
    <property type="evidence" value="ECO:0007669"/>
    <property type="project" value="InterPro"/>
</dbReference>
<evidence type="ECO:0000259" key="3">
    <source>
        <dbReference type="Pfam" id="PF05225"/>
    </source>
</evidence>
<evidence type="ECO:0008006" key="6">
    <source>
        <dbReference type="Google" id="ProtNLM"/>
    </source>
</evidence>
<dbReference type="InterPro" id="IPR007889">
    <property type="entry name" value="HTH_Psq"/>
</dbReference>
<sequence length="367" mass="42509">MSPRKRATWSDESLRAAVNDVRSGRLSTYKASAQYGVPRRTIRNHLKSGILHKSLGRNAIFTKEQEKDFVCRIIKFSDIGIPLTPKMIRIQAFAFCEKFNIDNNFNKKTGLAEKAWLRLFLKRNPSLAKRKAQFLNPARAQKLNKVIVAHHFHEVRKLYDELDLHYHPEKIYNMDEKGCRLTLYHQQTVIAQKGAKRAHMLGSEHGENVTLVGCVNAIVNPIPPIIFLKGKRKKPEYDDNLPVGSIVHMAPKGSMTTELFIVFIEHLAKYKTPGKCLLIFNGAKYHLDFRIAETAEKHDIVLYCLPSNTTHELQPLDKACYKPFESYWDQEVLQYMYQTQAQKITKTRFNAILDIYLLDRFFRTKTD</sequence>
<dbReference type="PANTHER" id="PTHR19303">
    <property type="entry name" value="TRANSPOSON"/>
    <property type="match status" value="1"/>
</dbReference>
<dbReference type="Pfam" id="PF05225">
    <property type="entry name" value="HTH_psq"/>
    <property type="match status" value="1"/>
</dbReference>